<dbReference type="PANTHER" id="PTHR31884:SF1">
    <property type="entry name" value="POLYGALACTURONASE"/>
    <property type="match status" value="1"/>
</dbReference>
<evidence type="ECO:0000256" key="15">
    <source>
        <dbReference type="RuleBase" id="RU361169"/>
    </source>
</evidence>
<dbReference type="OrthoDB" id="1546079at2759"/>
<dbReference type="RefSeq" id="XP_022477799.1">
    <property type="nucleotide sequence ID" value="XM_022615622.1"/>
</dbReference>
<feature type="signal peptide" evidence="16">
    <location>
        <begin position="1"/>
        <end position="16"/>
    </location>
</feature>
<organism evidence="17 18">
    <name type="scientific">Colletotrichum orchidophilum</name>
    <dbReference type="NCBI Taxonomy" id="1209926"/>
    <lineage>
        <taxon>Eukaryota</taxon>
        <taxon>Fungi</taxon>
        <taxon>Dikarya</taxon>
        <taxon>Ascomycota</taxon>
        <taxon>Pezizomycotina</taxon>
        <taxon>Sordariomycetes</taxon>
        <taxon>Hypocreomycetidae</taxon>
        <taxon>Glomerellales</taxon>
        <taxon>Glomerellaceae</taxon>
        <taxon>Colletotrichum</taxon>
    </lineage>
</organism>
<sequence length="364" mass="37204">MLSILALAGLAATALAAPASQSGCTFTDANAAIKGKASCSNIVLQNISVPAGVTLDLTDLNSGTNVTFQGKTSFGYKEWLGPLIAVSGSNINVVGAPGNLIDCGGQRWWDGKGGNGGKIKPKFFAAHDLQDSNIRNLNVLNTPVQAFSINTCTNLGIYNIIIDDSAGDNGPNGAHNTDGFDVGSSNGVHISGCIVKNQDDCLAINSGTNITFTNGTCIGGHGLSVGSVGDRKNNVVETIRIINSVITESVNGIRIKTIAGAIGSVTDVLYSGITMSGISCFGIIVQQDYKNGVPTGKPTSGVPITNLNITGITGNVKPSGTNIQILCGSKGCRNWNLNAINLSGGQQSAKPINAPPGALQSMNS</sequence>
<name>A0A1G4BH49_9PEZI</name>
<evidence type="ECO:0000256" key="12">
    <source>
        <dbReference type="ARBA" id="ARBA00034074"/>
    </source>
</evidence>
<dbReference type="Proteomes" id="UP000176998">
    <property type="component" value="Unassembled WGS sequence"/>
</dbReference>
<comment type="subcellular location">
    <subcellularLocation>
        <location evidence="1">Secreted</location>
    </subcellularLocation>
</comment>
<evidence type="ECO:0000256" key="2">
    <source>
        <dbReference type="ARBA" id="ARBA00008834"/>
    </source>
</evidence>
<dbReference type="GO" id="GO:0045490">
    <property type="term" value="P:pectin catabolic process"/>
    <property type="evidence" value="ECO:0007669"/>
    <property type="project" value="TreeGrafter"/>
</dbReference>
<evidence type="ECO:0000256" key="11">
    <source>
        <dbReference type="ARBA" id="ARBA00023316"/>
    </source>
</evidence>
<evidence type="ECO:0000256" key="8">
    <source>
        <dbReference type="ARBA" id="ARBA00023145"/>
    </source>
</evidence>
<comment type="similarity">
    <text evidence="2 15">Belongs to the glycosyl hydrolase 28 family.</text>
</comment>
<keyword evidence="9" id="KW-1015">Disulfide bond</keyword>
<evidence type="ECO:0000256" key="4">
    <source>
        <dbReference type="ARBA" id="ARBA00022525"/>
    </source>
</evidence>
<evidence type="ECO:0000313" key="18">
    <source>
        <dbReference type="Proteomes" id="UP000176998"/>
    </source>
</evidence>
<dbReference type="EMBL" id="MJBS01000025">
    <property type="protein sequence ID" value="OHF00656.1"/>
    <property type="molecule type" value="Genomic_DNA"/>
</dbReference>
<dbReference type="InterPro" id="IPR000743">
    <property type="entry name" value="Glyco_hydro_28"/>
</dbReference>
<dbReference type="Gene3D" id="2.160.20.10">
    <property type="entry name" value="Single-stranded right-handed beta-helix, Pectin lyase-like"/>
    <property type="match status" value="1"/>
</dbReference>
<dbReference type="SUPFAM" id="SSF51126">
    <property type="entry name" value="Pectin lyase-like"/>
    <property type="match status" value="1"/>
</dbReference>
<evidence type="ECO:0000256" key="14">
    <source>
        <dbReference type="PROSITE-ProRule" id="PRU10052"/>
    </source>
</evidence>
<evidence type="ECO:0000256" key="5">
    <source>
        <dbReference type="ARBA" id="ARBA00022729"/>
    </source>
</evidence>
<evidence type="ECO:0000256" key="3">
    <source>
        <dbReference type="ARBA" id="ARBA00012736"/>
    </source>
</evidence>
<keyword evidence="11" id="KW-0961">Cell wall biogenesis/degradation</keyword>
<dbReference type="PROSITE" id="PS00502">
    <property type="entry name" value="POLYGALACTURONASE"/>
    <property type="match status" value="1"/>
</dbReference>
<comment type="catalytic activity">
    <reaction evidence="12">
        <text>(1,4-alpha-D-galacturonosyl)n+m + H2O = (1,4-alpha-D-galacturonosyl)n + (1,4-alpha-D-galacturonosyl)m.</text>
        <dbReference type="EC" id="3.2.1.15"/>
    </reaction>
</comment>
<dbReference type="GO" id="GO:0071555">
    <property type="term" value="P:cell wall organization"/>
    <property type="evidence" value="ECO:0007669"/>
    <property type="project" value="UniProtKB-KW"/>
</dbReference>
<keyword evidence="5 16" id="KW-0732">Signal</keyword>
<reference evidence="17 18" key="1">
    <citation type="submission" date="2016-09" db="EMBL/GenBank/DDBJ databases">
        <authorList>
            <person name="Capua I."/>
            <person name="De Benedictis P."/>
            <person name="Joannis T."/>
            <person name="Lombin L.H."/>
            <person name="Cattoli G."/>
        </authorList>
    </citation>
    <scope>NUCLEOTIDE SEQUENCE [LARGE SCALE GENOMIC DNA]</scope>
    <source>
        <strain evidence="17 18">IMI 309357</strain>
    </source>
</reference>
<dbReference type="SMART" id="SM00710">
    <property type="entry name" value="PbH1"/>
    <property type="match status" value="5"/>
</dbReference>
<keyword evidence="10 15" id="KW-0326">Glycosidase</keyword>
<dbReference type="FunFam" id="2.160.20.10:FF:000002">
    <property type="entry name" value="Endopolygalacturonase D"/>
    <property type="match status" value="1"/>
</dbReference>
<protein>
    <recommendedName>
        <fullName evidence="3">endo-polygalacturonase</fullName>
        <ecNumber evidence="3">3.2.1.15</ecNumber>
    </recommendedName>
    <alternativeName>
        <fullName evidence="13">Pectinase</fullName>
    </alternativeName>
</protein>
<dbReference type="InterPro" id="IPR006626">
    <property type="entry name" value="PbH1"/>
</dbReference>
<evidence type="ECO:0000256" key="9">
    <source>
        <dbReference type="ARBA" id="ARBA00023157"/>
    </source>
</evidence>
<dbReference type="InterPro" id="IPR050434">
    <property type="entry name" value="Glycosyl_hydrlase_28"/>
</dbReference>
<keyword evidence="6" id="KW-0677">Repeat</keyword>
<evidence type="ECO:0000256" key="1">
    <source>
        <dbReference type="ARBA" id="ARBA00004613"/>
    </source>
</evidence>
<dbReference type="GO" id="GO:0005576">
    <property type="term" value="C:extracellular region"/>
    <property type="evidence" value="ECO:0007669"/>
    <property type="project" value="UniProtKB-SubCell"/>
</dbReference>
<dbReference type="Pfam" id="PF00295">
    <property type="entry name" value="Glyco_hydro_28"/>
    <property type="match status" value="1"/>
</dbReference>
<proteinExistence type="inferred from homology"/>
<evidence type="ECO:0000256" key="10">
    <source>
        <dbReference type="ARBA" id="ARBA00023295"/>
    </source>
</evidence>
<evidence type="ECO:0000256" key="13">
    <source>
        <dbReference type="ARBA" id="ARBA00083621"/>
    </source>
</evidence>
<dbReference type="PANTHER" id="PTHR31884">
    <property type="entry name" value="POLYGALACTURONASE"/>
    <property type="match status" value="1"/>
</dbReference>
<evidence type="ECO:0000256" key="6">
    <source>
        <dbReference type="ARBA" id="ARBA00022737"/>
    </source>
</evidence>
<dbReference type="AlphaFoldDB" id="A0A1G4BH49"/>
<keyword evidence="7 15" id="KW-0378">Hydrolase</keyword>
<evidence type="ECO:0000256" key="7">
    <source>
        <dbReference type="ARBA" id="ARBA00022801"/>
    </source>
</evidence>
<dbReference type="STRING" id="1209926.A0A1G4BH49"/>
<evidence type="ECO:0000256" key="16">
    <source>
        <dbReference type="SAM" id="SignalP"/>
    </source>
</evidence>
<evidence type="ECO:0000313" key="17">
    <source>
        <dbReference type="EMBL" id="OHF00656.1"/>
    </source>
</evidence>
<keyword evidence="4" id="KW-0964">Secreted</keyword>
<keyword evidence="8" id="KW-0865">Zymogen</keyword>
<feature type="chain" id="PRO_5009602869" description="endo-polygalacturonase" evidence="16">
    <location>
        <begin position="17"/>
        <end position="364"/>
    </location>
</feature>
<keyword evidence="18" id="KW-1185">Reference proteome</keyword>
<gene>
    <name evidence="17" type="ORF">CORC01_03973</name>
</gene>
<dbReference type="GeneID" id="34557132"/>
<dbReference type="InterPro" id="IPR011050">
    <property type="entry name" value="Pectin_lyase_fold/virulence"/>
</dbReference>
<dbReference type="InterPro" id="IPR012334">
    <property type="entry name" value="Pectin_lyas_fold"/>
</dbReference>
<dbReference type="GO" id="GO:0004650">
    <property type="term" value="F:polygalacturonase activity"/>
    <property type="evidence" value="ECO:0007669"/>
    <property type="project" value="UniProtKB-EC"/>
</dbReference>
<accession>A0A1G4BH49</accession>
<dbReference type="EC" id="3.2.1.15" evidence="3"/>
<feature type="active site" evidence="14">
    <location>
        <position position="221"/>
    </location>
</feature>
<comment type="caution">
    <text evidence="17">The sequence shown here is derived from an EMBL/GenBank/DDBJ whole genome shotgun (WGS) entry which is preliminary data.</text>
</comment>